<evidence type="ECO:0000313" key="2">
    <source>
        <dbReference type="EMBL" id="CAF4079931.1"/>
    </source>
</evidence>
<dbReference type="EMBL" id="CAJNOE010001994">
    <property type="protein sequence ID" value="CAF1462472.1"/>
    <property type="molecule type" value="Genomic_DNA"/>
</dbReference>
<protein>
    <submittedName>
        <fullName evidence="1">Uncharacterized protein</fullName>
    </submittedName>
</protein>
<organism evidence="1 3">
    <name type="scientific">Adineta steineri</name>
    <dbReference type="NCBI Taxonomy" id="433720"/>
    <lineage>
        <taxon>Eukaryota</taxon>
        <taxon>Metazoa</taxon>
        <taxon>Spiralia</taxon>
        <taxon>Gnathifera</taxon>
        <taxon>Rotifera</taxon>
        <taxon>Eurotatoria</taxon>
        <taxon>Bdelloidea</taxon>
        <taxon>Adinetida</taxon>
        <taxon>Adinetidae</taxon>
        <taxon>Adineta</taxon>
    </lineage>
</organism>
<sequence length="170" mass="19314">MFNHFDIGILNPVTWPRRIINNTVAALSDQKEGIWLGKRSLSDSGVGWTLAPGFDLFHWAIMINGQVYELALNEENKKAAHRFDTTNDQDHINKFHWIRLIGSSIRTHTELLEKCGSSKKSYSLVPYELGMVNDKMNCQQFVHRLYAYARGISVLEATCITNAVSGNILF</sequence>
<evidence type="ECO:0000313" key="1">
    <source>
        <dbReference type="EMBL" id="CAF1462472.1"/>
    </source>
</evidence>
<dbReference type="Proteomes" id="UP000663860">
    <property type="component" value="Unassembled WGS sequence"/>
</dbReference>
<name>A0A815QGA4_9BILA</name>
<evidence type="ECO:0000313" key="3">
    <source>
        <dbReference type="Proteomes" id="UP000663860"/>
    </source>
</evidence>
<proteinExistence type="predicted"/>
<dbReference type="AlphaFoldDB" id="A0A815QGA4"/>
<dbReference type="Proteomes" id="UP000663868">
    <property type="component" value="Unassembled WGS sequence"/>
</dbReference>
<reference evidence="1" key="1">
    <citation type="submission" date="2021-02" db="EMBL/GenBank/DDBJ databases">
        <authorList>
            <person name="Nowell W R."/>
        </authorList>
    </citation>
    <scope>NUCLEOTIDE SEQUENCE</scope>
</reference>
<comment type="caution">
    <text evidence="1">The sequence shown here is derived from an EMBL/GenBank/DDBJ whole genome shotgun (WGS) entry which is preliminary data.</text>
</comment>
<dbReference type="EMBL" id="CAJOBB010004224">
    <property type="protein sequence ID" value="CAF4079931.1"/>
    <property type="molecule type" value="Genomic_DNA"/>
</dbReference>
<accession>A0A815QGA4</accession>
<gene>
    <name evidence="1" type="ORF">IZO911_LOCUS43001</name>
    <name evidence="2" type="ORF">KXQ929_LOCUS33283</name>
</gene>